<organism evidence="1 2">
    <name type="scientific">Trifolium pratense</name>
    <name type="common">Red clover</name>
    <dbReference type="NCBI Taxonomy" id="57577"/>
    <lineage>
        <taxon>Eukaryota</taxon>
        <taxon>Viridiplantae</taxon>
        <taxon>Streptophyta</taxon>
        <taxon>Embryophyta</taxon>
        <taxon>Tracheophyta</taxon>
        <taxon>Spermatophyta</taxon>
        <taxon>Magnoliopsida</taxon>
        <taxon>eudicotyledons</taxon>
        <taxon>Gunneridae</taxon>
        <taxon>Pentapetalae</taxon>
        <taxon>rosids</taxon>
        <taxon>fabids</taxon>
        <taxon>Fabales</taxon>
        <taxon>Fabaceae</taxon>
        <taxon>Papilionoideae</taxon>
        <taxon>50 kb inversion clade</taxon>
        <taxon>NPAAA clade</taxon>
        <taxon>Hologalegina</taxon>
        <taxon>IRL clade</taxon>
        <taxon>Trifolieae</taxon>
        <taxon>Trifolium</taxon>
    </lineage>
</organism>
<sequence length="92" mass="10737">MLFLVKQKNYISKGNGGQKIQETRFDDDLVGGGLVNLDYAKFGFFANGMTQVADVMDEIKLRSWKWWLSRVKPATMCLLYEWQREPLLCLDR</sequence>
<accession>A0ACB0IC58</accession>
<comment type="caution">
    <text evidence="1">The sequence shown here is derived from an EMBL/GenBank/DDBJ whole genome shotgun (WGS) entry which is preliminary data.</text>
</comment>
<dbReference type="Proteomes" id="UP001177021">
    <property type="component" value="Unassembled WGS sequence"/>
</dbReference>
<gene>
    <name evidence="1" type="ORF">MILVUS5_LOCUS1552</name>
</gene>
<name>A0ACB0IC58_TRIPR</name>
<evidence type="ECO:0000313" key="2">
    <source>
        <dbReference type="Proteomes" id="UP001177021"/>
    </source>
</evidence>
<reference evidence="1" key="1">
    <citation type="submission" date="2023-10" db="EMBL/GenBank/DDBJ databases">
        <authorList>
            <person name="Rodriguez Cubillos JULIANA M."/>
            <person name="De Vega J."/>
        </authorList>
    </citation>
    <scope>NUCLEOTIDE SEQUENCE</scope>
</reference>
<proteinExistence type="predicted"/>
<protein>
    <submittedName>
        <fullName evidence="1">Uncharacterized protein</fullName>
    </submittedName>
</protein>
<evidence type="ECO:0000313" key="1">
    <source>
        <dbReference type="EMBL" id="CAJ2629607.1"/>
    </source>
</evidence>
<dbReference type="EMBL" id="CASHSV030000001">
    <property type="protein sequence ID" value="CAJ2629607.1"/>
    <property type="molecule type" value="Genomic_DNA"/>
</dbReference>
<keyword evidence="2" id="KW-1185">Reference proteome</keyword>